<protein>
    <recommendedName>
        <fullName evidence="1">Short chain dehydrogenase-like proteobacteria domain-containing protein</fullName>
    </recommendedName>
</protein>
<dbReference type="Pfam" id="PF21777">
    <property type="entry name" value="SDR-like"/>
    <property type="match status" value="1"/>
</dbReference>
<name>A0A7Y9XV28_9SPHN</name>
<comment type="caution">
    <text evidence="2">The sequence shown here is derived from an EMBL/GenBank/DDBJ whole genome shotgun (WGS) entry which is preliminary data.</text>
</comment>
<dbReference type="AlphaFoldDB" id="A0A7Y9XV28"/>
<keyword evidence="3" id="KW-1185">Reference proteome</keyword>
<proteinExistence type="predicted"/>
<reference evidence="2 3" key="1">
    <citation type="submission" date="2020-07" db="EMBL/GenBank/DDBJ databases">
        <title>Genomic Encyclopedia of Type Strains, Phase IV (KMG-IV): sequencing the most valuable type-strain genomes for metagenomic binning, comparative biology and taxonomic classification.</title>
        <authorList>
            <person name="Goeker M."/>
        </authorList>
    </citation>
    <scope>NUCLEOTIDE SEQUENCE [LARGE SCALE GENOMIC DNA]</scope>
    <source>
        <strain evidence="2 3">DSM 29043</strain>
    </source>
</reference>
<gene>
    <name evidence="2" type="ORF">FHS75_001475</name>
</gene>
<evidence type="ECO:0000313" key="2">
    <source>
        <dbReference type="EMBL" id="NYH95156.1"/>
    </source>
</evidence>
<dbReference type="InterPro" id="IPR048623">
    <property type="entry name" value="SDR-like_proteobact"/>
</dbReference>
<feature type="domain" description="Short chain dehydrogenase-like proteobacteria" evidence="1">
    <location>
        <begin position="3"/>
        <end position="100"/>
    </location>
</feature>
<evidence type="ECO:0000313" key="3">
    <source>
        <dbReference type="Proteomes" id="UP000522081"/>
    </source>
</evidence>
<dbReference type="Proteomes" id="UP000522081">
    <property type="component" value="Unassembled WGS sequence"/>
</dbReference>
<dbReference type="RefSeq" id="WP_179407029.1">
    <property type="nucleotide sequence ID" value="NZ_BMGF01000002.1"/>
</dbReference>
<evidence type="ECO:0000259" key="1">
    <source>
        <dbReference type="Pfam" id="PF21777"/>
    </source>
</evidence>
<accession>A0A7Y9XV28</accession>
<dbReference type="EMBL" id="JACBZF010000002">
    <property type="protein sequence ID" value="NYH95156.1"/>
    <property type="molecule type" value="Genomic_DNA"/>
</dbReference>
<sequence>MILRVAALPEGALAASAAFHGRELPRIVSALSETRDPITVVFAPADHTHSAWRMAAVQSLARSCAPRRVNAVASDDEDAVAAAVRYLADADGVTGQYLPLDGTGAGTVLFDER</sequence>
<organism evidence="2 3">
    <name type="scientific">Novosphingobium marinum</name>
    <dbReference type="NCBI Taxonomy" id="1514948"/>
    <lineage>
        <taxon>Bacteria</taxon>
        <taxon>Pseudomonadati</taxon>
        <taxon>Pseudomonadota</taxon>
        <taxon>Alphaproteobacteria</taxon>
        <taxon>Sphingomonadales</taxon>
        <taxon>Sphingomonadaceae</taxon>
        <taxon>Novosphingobium</taxon>
    </lineage>
</organism>